<keyword evidence="3" id="KW-1185">Reference proteome</keyword>
<evidence type="ECO:0000313" key="3">
    <source>
        <dbReference type="Proteomes" id="UP000683360"/>
    </source>
</evidence>
<protein>
    <submittedName>
        <fullName evidence="2">Uncharacterized protein</fullName>
    </submittedName>
</protein>
<gene>
    <name evidence="2" type="ORF">MEDL_63623</name>
</gene>
<feature type="region of interest" description="Disordered" evidence="1">
    <location>
        <begin position="1"/>
        <end position="21"/>
    </location>
</feature>
<evidence type="ECO:0000313" key="2">
    <source>
        <dbReference type="EMBL" id="CAG2252035.1"/>
    </source>
</evidence>
<dbReference type="EMBL" id="CAJPWZ010003103">
    <property type="protein sequence ID" value="CAG2252035.1"/>
    <property type="molecule type" value="Genomic_DNA"/>
</dbReference>
<name>A0A8S3V6E6_MYTED</name>
<reference evidence="2" key="1">
    <citation type="submission" date="2021-03" db="EMBL/GenBank/DDBJ databases">
        <authorList>
            <person name="Bekaert M."/>
        </authorList>
    </citation>
    <scope>NUCLEOTIDE SEQUENCE</scope>
</reference>
<comment type="caution">
    <text evidence="2">The sequence shown here is derived from an EMBL/GenBank/DDBJ whole genome shotgun (WGS) entry which is preliminary data.</text>
</comment>
<evidence type="ECO:0000256" key="1">
    <source>
        <dbReference type="SAM" id="MobiDB-lite"/>
    </source>
</evidence>
<sequence length="199" mass="22549">MATELRDENVETTTMTKEDKGYVDIPDSPASLCTVQNARSMAECVECRKPRVIYLYRQMTERQQYSLDLGLRDWEYSCGSPLLPPSNPVYKSVMCRSSLSCESPVEIAYIRAGLGPLNICCYCCSESKGQVEQELHKTVKTVLPICQECLDCGKEIITQRPYGNANRQRSEINTAVKQLYCSLLCSCISDIQFEKQNIR</sequence>
<proteinExistence type="predicted"/>
<dbReference type="OrthoDB" id="10003658at2759"/>
<organism evidence="2 3">
    <name type="scientific">Mytilus edulis</name>
    <name type="common">Blue mussel</name>
    <dbReference type="NCBI Taxonomy" id="6550"/>
    <lineage>
        <taxon>Eukaryota</taxon>
        <taxon>Metazoa</taxon>
        <taxon>Spiralia</taxon>
        <taxon>Lophotrochozoa</taxon>
        <taxon>Mollusca</taxon>
        <taxon>Bivalvia</taxon>
        <taxon>Autobranchia</taxon>
        <taxon>Pteriomorphia</taxon>
        <taxon>Mytilida</taxon>
        <taxon>Mytiloidea</taxon>
        <taxon>Mytilidae</taxon>
        <taxon>Mytilinae</taxon>
        <taxon>Mytilus</taxon>
    </lineage>
</organism>
<accession>A0A8S3V6E6</accession>
<dbReference type="AlphaFoldDB" id="A0A8S3V6E6"/>
<dbReference type="Proteomes" id="UP000683360">
    <property type="component" value="Unassembled WGS sequence"/>
</dbReference>